<keyword evidence="1" id="KW-1133">Transmembrane helix</keyword>
<evidence type="ECO:0000313" key="2">
    <source>
        <dbReference type="EMBL" id="KAK9925368.1"/>
    </source>
</evidence>
<protein>
    <submittedName>
        <fullName evidence="2">Uncharacterized protein</fullName>
    </submittedName>
</protein>
<feature type="transmembrane region" description="Helical" evidence="1">
    <location>
        <begin position="56"/>
        <end position="78"/>
    </location>
</feature>
<sequence>MLLEMQASVLFVLEQANASSIDLCKFIPEQTPTTSNCVVGMKYRLVASFSVDGNEVVVITFSLMVFIINLPFQVFASLMPLSNSELVKILLPPVKILVVTSCTTVAYIKSEIRDHY</sequence>
<accession>A0AAW1WMJ7</accession>
<gene>
    <name evidence="2" type="ORF">M0R45_033692</name>
</gene>
<proteinExistence type="predicted"/>
<feature type="transmembrane region" description="Helical" evidence="1">
    <location>
        <begin position="90"/>
        <end position="108"/>
    </location>
</feature>
<dbReference type="EMBL" id="JBEDUW010000006">
    <property type="protein sequence ID" value="KAK9925368.1"/>
    <property type="molecule type" value="Genomic_DNA"/>
</dbReference>
<comment type="caution">
    <text evidence="2">The sequence shown here is derived from an EMBL/GenBank/DDBJ whole genome shotgun (WGS) entry which is preliminary data.</text>
</comment>
<keyword evidence="3" id="KW-1185">Reference proteome</keyword>
<dbReference type="AlphaFoldDB" id="A0AAW1WMJ7"/>
<dbReference type="Proteomes" id="UP001457282">
    <property type="component" value="Unassembled WGS sequence"/>
</dbReference>
<reference evidence="2 3" key="1">
    <citation type="journal article" date="2023" name="G3 (Bethesda)">
        <title>A chromosome-length genome assembly and annotation of blackberry (Rubus argutus, cv. 'Hillquist').</title>
        <authorList>
            <person name="Bruna T."/>
            <person name="Aryal R."/>
            <person name="Dudchenko O."/>
            <person name="Sargent D.J."/>
            <person name="Mead D."/>
            <person name="Buti M."/>
            <person name="Cavallini A."/>
            <person name="Hytonen T."/>
            <person name="Andres J."/>
            <person name="Pham M."/>
            <person name="Weisz D."/>
            <person name="Mascagni F."/>
            <person name="Usai G."/>
            <person name="Natali L."/>
            <person name="Bassil N."/>
            <person name="Fernandez G.E."/>
            <person name="Lomsadze A."/>
            <person name="Armour M."/>
            <person name="Olukolu B."/>
            <person name="Poorten T."/>
            <person name="Britton C."/>
            <person name="Davik J."/>
            <person name="Ashrafi H."/>
            <person name="Aiden E.L."/>
            <person name="Borodovsky M."/>
            <person name="Worthington M."/>
        </authorList>
    </citation>
    <scope>NUCLEOTIDE SEQUENCE [LARGE SCALE GENOMIC DNA]</scope>
    <source>
        <strain evidence="2">PI 553951</strain>
    </source>
</reference>
<keyword evidence="1" id="KW-0812">Transmembrane</keyword>
<name>A0AAW1WMJ7_RUBAR</name>
<evidence type="ECO:0000313" key="3">
    <source>
        <dbReference type="Proteomes" id="UP001457282"/>
    </source>
</evidence>
<organism evidence="2 3">
    <name type="scientific">Rubus argutus</name>
    <name type="common">Southern blackberry</name>
    <dbReference type="NCBI Taxonomy" id="59490"/>
    <lineage>
        <taxon>Eukaryota</taxon>
        <taxon>Viridiplantae</taxon>
        <taxon>Streptophyta</taxon>
        <taxon>Embryophyta</taxon>
        <taxon>Tracheophyta</taxon>
        <taxon>Spermatophyta</taxon>
        <taxon>Magnoliopsida</taxon>
        <taxon>eudicotyledons</taxon>
        <taxon>Gunneridae</taxon>
        <taxon>Pentapetalae</taxon>
        <taxon>rosids</taxon>
        <taxon>fabids</taxon>
        <taxon>Rosales</taxon>
        <taxon>Rosaceae</taxon>
        <taxon>Rosoideae</taxon>
        <taxon>Rosoideae incertae sedis</taxon>
        <taxon>Rubus</taxon>
    </lineage>
</organism>
<evidence type="ECO:0000256" key="1">
    <source>
        <dbReference type="SAM" id="Phobius"/>
    </source>
</evidence>
<keyword evidence="1" id="KW-0472">Membrane</keyword>